<proteinExistence type="predicted"/>
<keyword evidence="1" id="KW-1185">Reference proteome</keyword>
<gene>
    <name evidence="2" type="primary">LOC108740398</name>
</gene>
<dbReference type="GeneID" id="108740398"/>
<evidence type="ECO:0000313" key="2">
    <source>
        <dbReference type="RefSeq" id="XP_018330200.1"/>
    </source>
</evidence>
<protein>
    <submittedName>
        <fullName evidence="2">Uncharacterized protein LOC108740398 isoform X1</fullName>
    </submittedName>
</protein>
<reference evidence="2" key="1">
    <citation type="submission" date="2025-08" db="UniProtKB">
        <authorList>
            <consortium name="RefSeq"/>
        </authorList>
    </citation>
    <scope>IDENTIFICATION</scope>
    <source>
        <tissue evidence="2">Entire body</tissue>
    </source>
</reference>
<dbReference type="Proteomes" id="UP000192223">
    <property type="component" value="Unplaced"/>
</dbReference>
<sequence>MDSNRRSSFRTIPSDERRLSIYEPTSSSLLKKTDFETYIENKRPNGNEEKAKLKVIRALKLPIYCVTGPHFSGKTVLTEAMAEATDYYLISFETCLKYELENSSKREGVVQKNLNNPFNLPDKLAVEIMDFQ</sequence>
<name>A0A1W4XCW9_AGRPL</name>
<dbReference type="KEGG" id="apln:108740398"/>
<dbReference type="Gene3D" id="3.40.50.300">
    <property type="entry name" value="P-loop containing nucleotide triphosphate hydrolases"/>
    <property type="match status" value="1"/>
</dbReference>
<dbReference type="InParanoid" id="A0A1W4XCW9"/>
<dbReference type="AlphaFoldDB" id="A0A1W4XCW9"/>
<evidence type="ECO:0000313" key="1">
    <source>
        <dbReference type="Proteomes" id="UP000192223"/>
    </source>
</evidence>
<organism evidence="1 2">
    <name type="scientific">Agrilus planipennis</name>
    <name type="common">Emerald ash borer</name>
    <name type="synonym">Agrilus marcopoli</name>
    <dbReference type="NCBI Taxonomy" id="224129"/>
    <lineage>
        <taxon>Eukaryota</taxon>
        <taxon>Metazoa</taxon>
        <taxon>Ecdysozoa</taxon>
        <taxon>Arthropoda</taxon>
        <taxon>Hexapoda</taxon>
        <taxon>Insecta</taxon>
        <taxon>Pterygota</taxon>
        <taxon>Neoptera</taxon>
        <taxon>Endopterygota</taxon>
        <taxon>Coleoptera</taxon>
        <taxon>Polyphaga</taxon>
        <taxon>Elateriformia</taxon>
        <taxon>Buprestoidea</taxon>
        <taxon>Buprestidae</taxon>
        <taxon>Agrilinae</taxon>
        <taxon>Agrilus</taxon>
    </lineage>
</organism>
<dbReference type="RefSeq" id="XP_018330200.1">
    <property type="nucleotide sequence ID" value="XM_018474698.2"/>
</dbReference>
<accession>A0A1W4XCW9</accession>
<dbReference type="InterPro" id="IPR027417">
    <property type="entry name" value="P-loop_NTPase"/>
</dbReference>